<evidence type="ECO:0000256" key="13">
    <source>
        <dbReference type="ARBA" id="ARBA00033077"/>
    </source>
</evidence>
<evidence type="ECO:0000256" key="9">
    <source>
        <dbReference type="ARBA" id="ARBA00024322"/>
    </source>
</evidence>
<organism evidence="15 16">
    <name type="scientific">Novipirellula galeiformis</name>
    <dbReference type="NCBI Taxonomy" id="2528004"/>
    <lineage>
        <taxon>Bacteria</taxon>
        <taxon>Pseudomonadati</taxon>
        <taxon>Planctomycetota</taxon>
        <taxon>Planctomycetia</taxon>
        <taxon>Pirellulales</taxon>
        <taxon>Pirellulaceae</taxon>
        <taxon>Novipirellula</taxon>
    </lineage>
</organism>
<proteinExistence type="inferred from homology"/>
<evidence type="ECO:0000256" key="8">
    <source>
        <dbReference type="ARBA" id="ARBA00023315"/>
    </source>
</evidence>
<sequence>MTQTIDRNRIEQLVRSAVMASTANGSLDLAALNAAAVNGNSAAKPVSRSSSGVMPKHPPGWVNGKPNLRVSISARHVHLTDEHVEILFGAGSVLEPDKDLYQDGFYAAKQTVMVVGPRRRMLPSVRVLGPTRPFSQVELALTDSISLGINAPVRHSGQIEGTPGCVLVGPAGTVQLDQGVIRAARHVHMNFADAEHFGVKNGDIMQLKIKSDGCSVVFEDVLVRADEAAKLEVHIDTDEGNACNLEAASEVLLRKDDCACKSH</sequence>
<dbReference type="InterPro" id="IPR008300">
    <property type="entry name" value="PTAC"/>
</dbReference>
<comment type="subcellular location">
    <subcellularLocation>
        <location evidence="9">Bacterial microcompartment</location>
    </subcellularLocation>
</comment>
<keyword evidence="5 15" id="KW-0808">Transferase</keyword>
<dbReference type="GO" id="GO:0031469">
    <property type="term" value="C:bacterial microcompartment"/>
    <property type="evidence" value="ECO:0007669"/>
    <property type="project" value="UniProtKB-SubCell"/>
</dbReference>
<comment type="cofactor">
    <cofactor evidence="1">
        <name>Zn(2+)</name>
        <dbReference type="ChEBI" id="CHEBI:29105"/>
    </cofactor>
</comment>
<evidence type="ECO:0000256" key="1">
    <source>
        <dbReference type="ARBA" id="ARBA00001947"/>
    </source>
</evidence>
<comment type="caution">
    <text evidence="15">The sequence shown here is derived from an EMBL/GenBank/DDBJ whole genome shotgun (WGS) entry which is preliminary data.</text>
</comment>
<dbReference type="AlphaFoldDB" id="A0A5C6BZ97"/>
<gene>
    <name evidence="15" type="primary">pduL</name>
    <name evidence="15" type="ORF">Pla52o_48850</name>
</gene>
<reference evidence="15 16" key="1">
    <citation type="submission" date="2019-02" db="EMBL/GenBank/DDBJ databases">
        <title>Deep-cultivation of Planctomycetes and their phenomic and genomic characterization uncovers novel biology.</title>
        <authorList>
            <person name="Wiegand S."/>
            <person name="Jogler M."/>
            <person name="Boedeker C."/>
            <person name="Pinto D."/>
            <person name="Vollmers J."/>
            <person name="Rivas-Marin E."/>
            <person name="Kohn T."/>
            <person name="Peeters S.H."/>
            <person name="Heuer A."/>
            <person name="Rast P."/>
            <person name="Oberbeckmann S."/>
            <person name="Bunk B."/>
            <person name="Jeske O."/>
            <person name="Meyerdierks A."/>
            <person name="Storesund J.E."/>
            <person name="Kallscheuer N."/>
            <person name="Luecker S."/>
            <person name="Lage O.M."/>
            <person name="Pohl T."/>
            <person name="Merkel B.J."/>
            <person name="Hornburger P."/>
            <person name="Mueller R.-W."/>
            <person name="Bruemmer F."/>
            <person name="Labrenz M."/>
            <person name="Spormann A.M."/>
            <person name="Op Den Camp H."/>
            <person name="Overmann J."/>
            <person name="Amann R."/>
            <person name="Jetten M.S.M."/>
            <person name="Mascher T."/>
            <person name="Medema M.H."/>
            <person name="Devos D.P."/>
            <person name="Kaster A.-K."/>
            <person name="Ovreas L."/>
            <person name="Rohde M."/>
            <person name="Galperin M.Y."/>
            <person name="Jogler C."/>
        </authorList>
    </citation>
    <scope>NUCLEOTIDE SEQUENCE [LARGE SCALE GENOMIC DNA]</scope>
    <source>
        <strain evidence="15 16">Pla52o</strain>
    </source>
</reference>
<feature type="region of interest" description="Disordered" evidence="14">
    <location>
        <begin position="42"/>
        <end position="61"/>
    </location>
</feature>
<keyword evidence="16" id="KW-1185">Reference proteome</keyword>
<dbReference type="GO" id="GO:0046872">
    <property type="term" value="F:metal ion binding"/>
    <property type="evidence" value="ECO:0007669"/>
    <property type="project" value="UniProtKB-KW"/>
</dbReference>
<dbReference type="PANTHER" id="PTHR39453:SF1">
    <property type="entry name" value="PHOSPHATE PROPANOYLTRANSFERASE"/>
    <property type="match status" value="1"/>
</dbReference>
<evidence type="ECO:0000256" key="3">
    <source>
        <dbReference type="ARBA" id="ARBA00012206"/>
    </source>
</evidence>
<dbReference type="PANTHER" id="PTHR39453">
    <property type="entry name" value="PHOSPHATE PROPANOYLTRANSFERASE"/>
    <property type="match status" value="1"/>
</dbReference>
<dbReference type="Pfam" id="PF06130">
    <property type="entry name" value="PTAC"/>
    <property type="match status" value="1"/>
</dbReference>
<dbReference type="EMBL" id="SJPT01000010">
    <property type="protein sequence ID" value="TWU17670.1"/>
    <property type="molecule type" value="Genomic_DNA"/>
</dbReference>
<dbReference type="NCBIfam" id="NF011652">
    <property type="entry name" value="PRK15070.1"/>
    <property type="match status" value="1"/>
</dbReference>
<keyword evidence="8 15" id="KW-0012">Acyltransferase</keyword>
<evidence type="ECO:0000256" key="10">
    <source>
        <dbReference type="ARBA" id="ARBA00024446"/>
    </source>
</evidence>
<evidence type="ECO:0000256" key="11">
    <source>
        <dbReference type="ARBA" id="ARBA00030044"/>
    </source>
</evidence>
<evidence type="ECO:0000256" key="4">
    <source>
        <dbReference type="ARBA" id="ARBA00020837"/>
    </source>
</evidence>
<name>A0A5C6BZ97_9BACT</name>
<dbReference type="Proteomes" id="UP000316304">
    <property type="component" value="Unassembled WGS sequence"/>
</dbReference>
<evidence type="ECO:0000256" key="5">
    <source>
        <dbReference type="ARBA" id="ARBA00022679"/>
    </source>
</evidence>
<keyword evidence="6" id="KW-0479">Metal-binding</keyword>
<keyword evidence="7" id="KW-0862">Zinc</keyword>
<evidence type="ECO:0000256" key="14">
    <source>
        <dbReference type="SAM" id="MobiDB-lite"/>
    </source>
</evidence>
<evidence type="ECO:0000256" key="6">
    <source>
        <dbReference type="ARBA" id="ARBA00022723"/>
    </source>
</evidence>
<evidence type="ECO:0000256" key="2">
    <source>
        <dbReference type="ARBA" id="ARBA00007342"/>
    </source>
</evidence>
<accession>A0A5C6BZ97</accession>
<protein>
    <recommendedName>
        <fullName evidence="4">Phosphate propanoyltransferase</fullName>
        <ecNumber evidence="3">2.3.1.222</ecNumber>
    </recommendedName>
    <alternativeName>
        <fullName evidence="12">Phosphate acyltransferase PduL</fullName>
    </alternativeName>
    <alternativeName>
        <fullName evidence="11">Phosphotransacylase PduL</fullName>
    </alternativeName>
    <alternativeName>
        <fullName evidence="13">Propanediol utilization protein PduL</fullName>
    </alternativeName>
</protein>
<evidence type="ECO:0000256" key="7">
    <source>
        <dbReference type="ARBA" id="ARBA00022833"/>
    </source>
</evidence>
<dbReference type="OrthoDB" id="9784365at2"/>
<evidence type="ECO:0000313" key="16">
    <source>
        <dbReference type="Proteomes" id="UP000316304"/>
    </source>
</evidence>
<comment type="similarity">
    <text evidence="2">Belongs to the PduL family.</text>
</comment>
<dbReference type="EC" id="2.3.1.222" evidence="3"/>
<dbReference type="RefSeq" id="WP_146596865.1">
    <property type="nucleotide sequence ID" value="NZ_SJPT01000010.1"/>
</dbReference>
<keyword evidence="10" id="KW-1283">Bacterial microcompartment</keyword>
<evidence type="ECO:0000256" key="12">
    <source>
        <dbReference type="ARBA" id="ARBA00030939"/>
    </source>
</evidence>
<dbReference type="GO" id="GO:0016747">
    <property type="term" value="F:acyltransferase activity, transferring groups other than amino-acyl groups"/>
    <property type="evidence" value="ECO:0007669"/>
    <property type="project" value="InterPro"/>
</dbReference>
<evidence type="ECO:0000313" key="15">
    <source>
        <dbReference type="EMBL" id="TWU17670.1"/>
    </source>
</evidence>